<dbReference type="OMA" id="IAITTWH"/>
<evidence type="ECO:0000256" key="6">
    <source>
        <dbReference type="ARBA" id="ARBA00022723"/>
    </source>
</evidence>
<dbReference type="SUPFAM" id="SSF56784">
    <property type="entry name" value="HAD-like"/>
    <property type="match status" value="1"/>
</dbReference>
<dbReference type="Pfam" id="PF16209">
    <property type="entry name" value="PhoLip_ATPase_N"/>
    <property type="match status" value="1"/>
</dbReference>
<feature type="domain" description="P-type ATPase A" evidence="19">
    <location>
        <begin position="181"/>
        <end position="232"/>
    </location>
</feature>
<feature type="binding site" evidence="17">
    <location>
        <position position="435"/>
    </location>
    <ligand>
        <name>Mg(2+)</name>
        <dbReference type="ChEBI" id="CHEBI:18420"/>
    </ligand>
</feature>
<feature type="transmembrane region" description="Helical" evidence="18">
    <location>
        <begin position="923"/>
        <end position="942"/>
    </location>
</feature>
<keyword evidence="5 18" id="KW-0812">Transmembrane</keyword>
<dbReference type="GeneID" id="14908438"/>
<dbReference type="SFLD" id="SFLDG00002">
    <property type="entry name" value="C1.7:_P-type_atpase_like"/>
    <property type="match status" value="1"/>
</dbReference>
<dbReference type="PROSITE" id="PS00154">
    <property type="entry name" value="ATPASE_E1_E2"/>
    <property type="match status" value="1"/>
</dbReference>
<feature type="transmembrane region" description="Helical" evidence="18">
    <location>
        <begin position="342"/>
        <end position="363"/>
    </location>
</feature>
<keyword evidence="10 18" id="KW-1278">Translocase</keyword>
<feature type="transmembrane region" description="Helical" evidence="18">
    <location>
        <begin position="100"/>
        <end position="125"/>
    </location>
</feature>
<dbReference type="GO" id="GO:0016887">
    <property type="term" value="F:ATP hydrolysis activity"/>
    <property type="evidence" value="ECO:0007669"/>
    <property type="project" value="InterPro"/>
</dbReference>
<keyword evidence="13 18" id="KW-0472">Membrane</keyword>
<dbReference type="Gene3D" id="3.40.1110.10">
    <property type="entry name" value="Calcium-transporting ATPase, cytoplasmic domain N"/>
    <property type="match status" value="1"/>
</dbReference>
<proteinExistence type="inferred from homology"/>
<evidence type="ECO:0000256" key="9">
    <source>
        <dbReference type="ARBA" id="ARBA00022842"/>
    </source>
</evidence>
<dbReference type="GO" id="GO:0045332">
    <property type="term" value="P:phospholipid translocation"/>
    <property type="evidence" value="ECO:0007669"/>
    <property type="project" value="TreeGrafter"/>
</dbReference>
<feature type="binding site" evidence="16">
    <location>
        <position position="726"/>
    </location>
    <ligand>
        <name>ATP</name>
        <dbReference type="ChEBI" id="CHEBI:30616"/>
    </ligand>
</feature>
<dbReference type="InterPro" id="IPR023299">
    <property type="entry name" value="ATPase_P-typ_cyto_dom_N"/>
</dbReference>
<feature type="binding site" evidence="16">
    <location>
        <position position="645"/>
    </location>
    <ligand>
        <name>ATP</name>
        <dbReference type="ChEBI" id="CHEBI:30616"/>
    </ligand>
</feature>
<feature type="binding site" evidence="16">
    <location>
        <position position="725"/>
    </location>
    <ligand>
        <name>ATP</name>
        <dbReference type="ChEBI" id="CHEBI:30616"/>
    </ligand>
</feature>
<comment type="catalytic activity">
    <reaction evidence="14 18">
        <text>ATP + H2O + phospholipidSide 1 = ADP + phosphate + phospholipidSide 2.</text>
        <dbReference type="EC" id="7.6.2.1"/>
    </reaction>
</comment>
<dbReference type="PANTHER" id="PTHR24092">
    <property type="entry name" value="PROBABLE PHOSPHOLIPID-TRANSPORTING ATPASE"/>
    <property type="match status" value="1"/>
</dbReference>
<evidence type="ECO:0000313" key="23">
    <source>
        <dbReference type="Proteomes" id="UP000008983"/>
    </source>
</evidence>
<dbReference type="GO" id="GO:0005802">
    <property type="term" value="C:trans-Golgi network"/>
    <property type="evidence" value="ECO:0007669"/>
    <property type="project" value="TreeGrafter"/>
</dbReference>
<dbReference type="GO" id="GO:0140326">
    <property type="term" value="F:ATPase-coupled intramembrane lipid transporter activity"/>
    <property type="evidence" value="ECO:0007669"/>
    <property type="project" value="UniProtKB-EC"/>
</dbReference>
<dbReference type="EC" id="7.6.2.1" evidence="18"/>
<dbReference type="GO" id="GO:0000287">
    <property type="term" value="F:magnesium ion binding"/>
    <property type="evidence" value="ECO:0007669"/>
    <property type="project" value="UniProtKB-UniRule"/>
</dbReference>
<keyword evidence="8 16" id="KW-0067">ATP-binding</keyword>
<gene>
    <name evidence="22" type="ORF">IMG5_090120</name>
</gene>
<evidence type="ECO:0000313" key="22">
    <source>
        <dbReference type="EMBL" id="EGR32280.1"/>
    </source>
</evidence>
<comment type="cofactor">
    <cofactor evidence="1 17">
        <name>Mg(2+)</name>
        <dbReference type="ChEBI" id="CHEBI:18420"/>
    </cofactor>
</comment>
<dbReference type="FunCoup" id="G0QR75">
    <property type="interactions" value="85"/>
</dbReference>
<evidence type="ECO:0000259" key="21">
    <source>
        <dbReference type="Pfam" id="PF16212"/>
    </source>
</evidence>
<feature type="binding site" evidence="16">
    <location>
        <position position="727"/>
    </location>
    <ligand>
        <name>ATP</name>
        <dbReference type="ChEBI" id="CHEBI:30616"/>
    </ligand>
</feature>
<dbReference type="SFLD" id="SFLDF00027">
    <property type="entry name" value="p-type_atpase"/>
    <property type="match status" value="1"/>
</dbReference>
<dbReference type="SUPFAM" id="SSF81665">
    <property type="entry name" value="Calcium ATPase, transmembrane domain M"/>
    <property type="match status" value="1"/>
</dbReference>
<dbReference type="Gene3D" id="3.40.50.1000">
    <property type="entry name" value="HAD superfamily/HAD-like"/>
    <property type="match status" value="1"/>
</dbReference>
<keyword evidence="23" id="KW-1185">Reference proteome</keyword>
<name>G0QR75_ICHMU</name>
<organism evidence="22 23">
    <name type="scientific">Ichthyophthirius multifiliis</name>
    <name type="common">White spot disease agent</name>
    <name type="synonym">Ich</name>
    <dbReference type="NCBI Taxonomy" id="5932"/>
    <lineage>
        <taxon>Eukaryota</taxon>
        <taxon>Sar</taxon>
        <taxon>Alveolata</taxon>
        <taxon>Ciliophora</taxon>
        <taxon>Intramacronucleata</taxon>
        <taxon>Oligohymenophorea</taxon>
        <taxon>Hymenostomatida</taxon>
        <taxon>Ophryoglenina</taxon>
        <taxon>Ichthyophthirius</taxon>
    </lineage>
</organism>
<evidence type="ECO:0000256" key="17">
    <source>
        <dbReference type="PIRSR" id="PIRSR606539-3"/>
    </source>
</evidence>
<feature type="transmembrane region" description="Helical" evidence="18">
    <location>
        <begin position="999"/>
        <end position="1019"/>
    </location>
</feature>
<evidence type="ECO:0000256" key="12">
    <source>
        <dbReference type="ARBA" id="ARBA00023055"/>
    </source>
</evidence>
<comment type="similarity">
    <text evidence="3 18">Belongs to the cation transport ATPase (P-type) (TC 3.A.3) family. Type IV subfamily.</text>
</comment>
<evidence type="ECO:0000256" key="14">
    <source>
        <dbReference type="ARBA" id="ARBA00034036"/>
    </source>
</evidence>
<dbReference type="AlphaFoldDB" id="G0QR75"/>
<evidence type="ECO:0000256" key="3">
    <source>
        <dbReference type="ARBA" id="ARBA00008109"/>
    </source>
</evidence>
<evidence type="ECO:0000256" key="15">
    <source>
        <dbReference type="PIRSR" id="PIRSR606539-1"/>
    </source>
</evidence>
<feature type="transmembrane region" description="Helical" evidence="18">
    <location>
        <begin position="972"/>
        <end position="993"/>
    </location>
</feature>
<evidence type="ECO:0000256" key="1">
    <source>
        <dbReference type="ARBA" id="ARBA00001946"/>
    </source>
</evidence>
<feature type="binding site" evidence="16">
    <location>
        <position position="836"/>
    </location>
    <ligand>
        <name>ATP</name>
        <dbReference type="ChEBI" id="CHEBI:30616"/>
    </ligand>
</feature>
<dbReference type="NCBIfam" id="TIGR01652">
    <property type="entry name" value="ATPase-Plipid"/>
    <property type="match status" value="1"/>
</dbReference>
<sequence length="1092" mass="126125">MNIKQIKYNKKNKIITQKNDYLTIIIKINIINRSQSKKNILIYIFINYFFFKKKDSFLNKVHRRFFGPKIQQTPRKIYLNGLVSPQNYFQNIVKNQKYSIFTFVFIVLFNEFKYFFNLFFLIIAISQFVPILKVGLLFAYVAPLSLVLCLTMLKEAYDDIKRYKRDKEANSQLYKVLEIKEEQQFIKSSDLKVGNIIKVEAGQRIPADLILLSSADNSGDVFIKTDQLDGETDWKLRKPVHLINQKVIQQGIDCILNINGYFEIQKPIENIYQFIGVLNLTNEDNQQVKESISLEQTMWSSTVLASGQIYGLVIFTGNETRMAMNSRETRSKFGQLDCELNYLSKLLFVFMIISSLVLVILNGVKLESYTLILFFRYVLLLSSIIPISMRVNLDFAKLIYCYKINVDKEIEGTVARSSQIPEELGRIQFLLTDKTGTLTQNDMIFKKLQLEQGVFTYEEIEDLKQIVRSQCQKSLGPMVDVEQYYLKMENESQNIINSNNKHKHIRNIRRDKNQIIRDLVTALAVCHNVTPIIEEGKPKQLQSSSPDEVALVQIAEDIGFILQKRSQQSIQIQNGNNEIENYQILNIFPFSSENKKMGIIVKQLETNRYIFYLKGADTVMKNKIPEYQRGFLLDACENLAREGLRTLIITQKYLTQNQYEEWANRYFQANTQLQNREEKKKEVLQSIEKNMEFLGITGVEDKLQDEVCQTLESLRNAGISIWMLTGDKLETAICIAISAGLKSNQQYEYIIKEAEDPYNLQYELQRFSHSNNSILIIDGISLKLALDNHEKLFFEISTKASTVICCRCSPTQKSQITLAIKKYTGKKTAGIGDGGNDVGMIQSADVGIGIVGKEGTQAALAADFSIKKFKNLNRLLLWHGRLSYKRSSALSQFVIHRGLIISIIQAIFIVCFFFVPIPVYNGYLILGYSTVFTMFPVFSIVFDEDVDELTAINYPPLYKSLQKNRELNTKTFIGWLWVSIYQGTIIMILSFYIFKNAFISIQTITYAALIVSEILNILFSINKIHIIMIISMLCSILIYALSCFLLKNYIDISEIDFQFFQYLFYVTLASWCPPFFFSFIKKRVDPSDYEKV</sequence>
<dbReference type="InterPro" id="IPR023298">
    <property type="entry name" value="ATPase_P-typ_TM_dom_sf"/>
</dbReference>
<comment type="subcellular location">
    <subcellularLocation>
        <location evidence="2">Endomembrane system</location>
        <topology evidence="2">Multi-pass membrane protein</topology>
    </subcellularLocation>
    <subcellularLocation>
        <location evidence="18">Membrane</location>
        <topology evidence="18">Multi-pass membrane protein</topology>
    </subcellularLocation>
</comment>
<keyword evidence="11 18" id="KW-1133">Transmembrane helix</keyword>
<dbReference type="PANTHER" id="PTHR24092:SF5">
    <property type="entry name" value="PHOSPHOLIPID-TRANSPORTING ATPASE"/>
    <property type="match status" value="1"/>
</dbReference>
<feature type="transmembrane region" description="Helical" evidence="18">
    <location>
        <begin position="131"/>
        <end position="153"/>
    </location>
</feature>
<dbReference type="InterPro" id="IPR001757">
    <property type="entry name" value="P_typ_ATPase"/>
</dbReference>
<dbReference type="GO" id="GO:0006890">
    <property type="term" value="P:retrograde vesicle-mediated transport, Golgi to endoplasmic reticulum"/>
    <property type="evidence" value="ECO:0007669"/>
    <property type="project" value="TreeGrafter"/>
</dbReference>
<evidence type="ECO:0000256" key="4">
    <source>
        <dbReference type="ARBA" id="ARBA00022448"/>
    </source>
</evidence>
<dbReference type="InterPro" id="IPR036412">
    <property type="entry name" value="HAD-like_sf"/>
</dbReference>
<feature type="non-terminal residue" evidence="22">
    <location>
        <position position="1092"/>
    </location>
</feature>
<feature type="transmembrane region" description="Helical" evidence="18">
    <location>
        <begin position="894"/>
        <end position="917"/>
    </location>
</feature>
<evidence type="ECO:0000256" key="7">
    <source>
        <dbReference type="ARBA" id="ARBA00022741"/>
    </source>
</evidence>
<dbReference type="InterPro" id="IPR044492">
    <property type="entry name" value="P_typ_ATPase_HD_dom"/>
</dbReference>
<feature type="binding site" evidence="16">
    <location>
        <position position="433"/>
    </location>
    <ligand>
        <name>ATP</name>
        <dbReference type="ChEBI" id="CHEBI:30616"/>
    </ligand>
</feature>
<protein>
    <recommendedName>
        <fullName evidence="18">Phospholipid-transporting ATPase</fullName>
        <ecNumber evidence="18">7.6.2.1</ecNumber>
    </recommendedName>
</protein>
<dbReference type="Gene3D" id="2.70.150.10">
    <property type="entry name" value="Calcium-transporting ATPase, cytoplasmic transduction domain A"/>
    <property type="match status" value="1"/>
</dbReference>
<dbReference type="EMBL" id="GL983736">
    <property type="protein sequence ID" value="EGR32280.1"/>
    <property type="molecule type" value="Genomic_DNA"/>
</dbReference>
<evidence type="ECO:0000259" key="19">
    <source>
        <dbReference type="Pfam" id="PF00122"/>
    </source>
</evidence>
<keyword evidence="4" id="KW-0813">Transport</keyword>
<evidence type="ECO:0000256" key="16">
    <source>
        <dbReference type="PIRSR" id="PIRSR606539-2"/>
    </source>
</evidence>
<dbReference type="OrthoDB" id="377733at2759"/>
<dbReference type="eggNOG" id="KOG0210">
    <property type="taxonomic scope" value="Eukaryota"/>
</dbReference>
<feature type="active site" description="4-aspartylphosphate intermediate" evidence="15">
    <location>
        <position position="433"/>
    </location>
</feature>
<dbReference type="RefSeq" id="XP_004035766.1">
    <property type="nucleotide sequence ID" value="XM_004035718.1"/>
</dbReference>
<feature type="transmembrane region" description="Helical" evidence="18">
    <location>
        <begin position="369"/>
        <end position="389"/>
    </location>
</feature>
<evidence type="ECO:0000259" key="20">
    <source>
        <dbReference type="Pfam" id="PF16209"/>
    </source>
</evidence>
<dbReference type="InterPro" id="IPR008250">
    <property type="entry name" value="ATPase_P-typ_transduc_dom_A_sf"/>
</dbReference>
<feature type="binding site" evidence="16">
    <location>
        <position position="435"/>
    </location>
    <ligand>
        <name>ATP</name>
        <dbReference type="ChEBI" id="CHEBI:30616"/>
    </ligand>
</feature>
<feature type="binding site" evidence="16">
    <location>
        <position position="813"/>
    </location>
    <ligand>
        <name>ATP</name>
        <dbReference type="ChEBI" id="CHEBI:30616"/>
    </ligand>
</feature>
<evidence type="ECO:0000256" key="13">
    <source>
        <dbReference type="ARBA" id="ARBA00023136"/>
    </source>
</evidence>
<dbReference type="Proteomes" id="UP000008983">
    <property type="component" value="Unassembled WGS sequence"/>
</dbReference>
<feature type="binding site" evidence="16">
    <location>
        <position position="590"/>
    </location>
    <ligand>
        <name>ATP</name>
        <dbReference type="ChEBI" id="CHEBI:30616"/>
    </ligand>
</feature>
<evidence type="ECO:0000256" key="11">
    <source>
        <dbReference type="ARBA" id="ARBA00022989"/>
    </source>
</evidence>
<dbReference type="SUPFAM" id="SSF81653">
    <property type="entry name" value="Calcium ATPase, transduction domain A"/>
    <property type="match status" value="1"/>
</dbReference>
<evidence type="ECO:0000256" key="18">
    <source>
        <dbReference type="RuleBase" id="RU362033"/>
    </source>
</evidence>
<keyword evidence="7 16" id="KW-0547">Nucleotide-binding</keyword>
<dbReference type="STRING" id="857967.G0QR75"/>
<feature type="binding site" evidence="17">
    <location>
        <position position="837"/>
    </location>
    <ligand>
        <name>Mg(2+)</name>
        <dbReference type="ChEBI" id="CHEBI:18420"/>
    </ligand>
</feature>
<feature type="transmembrane region" description="Helical" evidence="18">
    <location>
        <begin position="1026"/>
        <end position="1050"/>
    </location>
</feature>
<dbReference type="InterPro" id="IPR059000">
    <property type="entry name" value="ATPase_P-type_domA"/>
</dbReference>
<feature type="binding site" evidence="16">
    <location>
        <position position="548"/>
    </location>
    <ligand>
        <name>ATP</name>
        <dbReference type="ChEBI" id="CHEBI:30616"/>
    </ligand>
</feature>
<feature type="transmembrane region" description="Helical" evidence="18">
    <location>
        <begin position="1062"/>
        <end position="1080"/>
    </location>
</feature>
<dbReference type="NCBIfam" id="TIGR01494">
    <property type="entry name" value="ATPase_P-type"/>
    <property type="match status" value="2"/>
</dbReference>
<keyword evidence="12" id="KW-0445">Lipid transport</keyword>
<dbReference type="SUPFAM" id="SSF81660">
    <property type="entry name" value="Metal cation-transporting ATPase, ATP-binding domain N"/>
    <property type="match status" value="1"/>
</dbReference>
<dbReference type="InterPro" id="IPR032631">
    <property type="entry name" value="P-type_ATPase_N"/>
</dbReference>
<dbReference type="InterPro" id="IPR018303">
    <property type="entry name" value="ATPase_P-typ_P_site"/>
</dbReference>
<keyword evidence="6 17" id="KW-0479">Metal-binding</keyword>
<dbReference type="Pfam" id="PF00122">
    <property type="entry name" value="E1-E2_ATPase"/>
    <property type="match status" value="1"/>
</dbReference>
<feature type="binding site" evidence="16">
    <location>
        <position position="434"/>
    </location>
    <ligand>
        <name>ATP</name>
        <dbReference type="ChEBI" id="CHEBI:30616"/>
    </ligand>
</feature>
<evidence type="ECO:0000256" key="2">
    <source>
        <dbReference type="ARBA" id="ARBA00004127"/>
    </source>
</evidence>
<dbReference type="Pfam" id="PF16212">
    <property type="entry name" value="PhoLip_ATPase_C"/>
    <property type="match status" value="1"/>
</dbReference>
<reference evidence="22 23" key="1">
    <citation type="submission" date="2011-07" db="EMBL/GenBank/DDBJ databases">
        <authorList>
            <person name="Coyne R."/>
            <person name="Brami D."/>
            <person name="Johnson J."/>
            <person name="Hostetler J."/>
            <person name="Hannick L."/>
            <person name="Clark T."/>
            <person name="Cassidy-Hanley D."/>
            <person name="Inman J."/>
        </authorList>
    </citation>
    <scope>NUCLEOTIDE SEQUENCE [LARGE SCALE GENOMIC DNA]</scope>
    <source>
        <strain evidence="22 23">G5</strain>
    </source>
</reference>
<feature type="binding site" evidence="17">
    <location>
        <position position="833"/>
    </location>
    <ligand>
        <name>Mg(2+)</name>
        <dbReference type="ChEBI" id="CHEBI:18420"/>
    </ligand>
</feature>
<dbReference type="FunFam" id="3.40.50.1000:FF:000009">
    <property type="entry name" value="Phospholipid-transporting ATPase"/>
    <property type="match status" value="1"/>
</dbReference>
<accession>G0QR75</accession>
<feature type="domain" description="P-type ATPase N-terminal" evidence="20">
    <location>
        <begin position="85"/>
        <end position="133"/>
    </location>
</feature>
<dbReference type="GO" id="GO:0005768">
    <property type="term" value="C:endosome"/>
    <property type="evidence" value="ECO:0007669"/>
    <property type="project" value="TreeGrafter"/>
</dbReference>
<keyword evidence="9 17" id="KW-0460">Magnesium</keyword>
<evidence type="ECO:0000256" key="8">
    <source>
        <dbReference type="ARBA" id="ARBA00022840"/>
    </source>
</evidence>
<dbReference type="InterPro" id="IPR006539">
    <property type="entry name" value="P-type_ATPase_IV"/>
</dbReference>
<dbReference type="InParanoid" id="G0QR75"/>
<dbReference type="GO" id="GO:0006897">
    <property type="term" value="P:endocytosis"/>
    <property type="evidence" value="ECO:0007669"/>
    <property type="project" value="TreeGrafter"/>
</dbReference>
<feature type="binding site" evidence="17">
    <location>
        <position position="433"/>
    </location>
    <ligand>
        <name>Mg(2+)</name>
        <dbReference type="ChEBI" id="CHEBI:18420"/>
    </ligand>
</feature>
<feature type="domain" description="P-type ATPase C-terminal" evidence="21">
    <location>
        <begin position="859"/>
        <end position="1085"/>
    </location>
</feature>
<dbReference type="InterPro" id="IPR032630">
    <property type="entry name" value="P_typ_ATPase_c"/>
</dbReference>
<feature type="binding site" evidence="16">
    <location>
        <position position="614"/>
    </location>
    <ligand>
        <name>ATP</name>
        <dbReference type="ChEBI" id="CHEBI:30616"/>
    </ligand>
</feature>
<dbReference type="Pfam" id="PF13246">
    <property type="entry name" value="Cation_ATPase"/>
    <property type="match status" value="1"/>
</dbReference>
<dbReference type="SFLD" id="SFLDS00003">
    <property type="entry name" value="Haloacid_Dehalogenase"/>
    <property type="match status" value="1"/>
</dbReference>
<feature type="binding site" evidence="16">
    <location>
        <position position="807"/>
    </location>
    <ligand>
        <name>ATP</name>
        <dbReference type="ChEBI" id="CHEBI:30616"/>
    </ligand>
</feature>
<evidence type="ECO:0000256" key="10">
    <source>
        <dbReference type="ARBA" id="ARBA00022967"/>
    </source>
</evidence>
<feature type="binding site" evidence="16">
    <location>
        <position position="837"/>
    </location>
    <ligand>
        <name>ATP</name>
        <dbReference type="ChEBI" id="CHEBI:30616"/>
    </ligand>
</feature>
<dbReference type="InterPro" id="IPR023214">
    <property type="entry name" value="HAD_sf"/>
</dbReference>
<evidence type="ECO:0000256" key="5">
    <source>
        <dbReference type="ARBA" id="ARBA00022692"/>
    </source>
</evidence>
<dbReference type="PRINTS" id="PR00119">
    <property type="entry name" value="CATATPASE"/>
</dbReference>
<dbReference type="GO" id="GO:0005524">
    <property type="term" value="F:ATP binding"/>
    <property type="evidence" value="ECO:0007669"/>
    <property type="project" value="UniProtKB-UniRule"/>
</dbReference>
<dbReference type="GO" id="GO:0005886">
    <property type="term" value="C:plasma membrane"/>
    <property type="evidence" value="ECO:0007669"/>
    <property type="project" value="TreeGrafter"/>
</dbReference>